<evidence type="ECO:0000256" key="1">
    <source>
        <dbReference type="SAM" id="MobiDB-lite"/>
    </source>
</evidence>
<keyword evidence="2" id="KW-0812">Transmembrane</keyword>
<feature type="compositionally biased region" description="Basic and acidic residues" evidence="1">
    <location>
        <begin position="1301"/>
        <end position="1316"/>
    </location>
</feature>
<reference evidence="4" key="1">
    <citation type="submission" date="2020-06" db="EMBL/GenBank/DDBJ databases">
        <authorList>
            <consortium name="Plant Systems Biology data submission"/>
        </authorList>
    </citation>
    <scope>NUCLEOTIDE SEQUENCE</scope>
    <source>
        <strain evidence="4">D6</strain>
    </source>
</reference>
<sequence>MFFSTILEALTHHALETPDKAVFTWVYIKCEEQNKMTFKQLQDESNAVAARLLKLGSQKGDHVMIAYPFGLEFLAGMVGAMKVGVIPCSIYPPNPNQLKTDMPKFRRFAEDAGAKYALSTGAFATAMTAADYEKFAGEPEDICLIQYTSGSTGRPKGVMISHHNLAENCRAVGIMANVDSSTVAALWVPQYHDMGLVAGVMTTLYTGVHLVLASPLDFIVNPLLWTDMVERYQANLTCAPNFAYALLLKRLEQANRKADWSCVKCAGFSAEPTQQCVVEDVIKTLSIHPEHVYNIYGLAESVVFLTGGCAYPDSEGLVSCGEVDSSSVKLRIVEAGKEVEEGQVGSIWAQSPRVAVGYFGQPELTTAMFKNTLSGYEGTWLDTGDLGKVVDGQLYVTGRVKDVIIVNGKNYYPSDVELSIDDLFGDVIRPGRTTAFQHGDASVGITVEGRKDFDKSENESFAFQRANHVSQVHGLLASAVVVLKLGVTPKTTSGKLKRSEIRQITIAGGWKKSSMILQFKRQGNSVPMIGVNNTVLAKATFGGLPGSTDEAQARNPDPNVDCAVAASGATNRDDFSTGYGDILMSVLEAYIDTSKTWAENGLTSLASAELRNQVEEKLHVVLPVNFEQLYPTPNALSLFLSASKSTSFPIEEACNHCKLWNFPRSRLSQPHLGILQTLGSVMILLLFLGSILPSYFLVSWVMDHCESSKVGECNSPFVWLLLPLSFPLYLISFSIIVVFCKYAVVGTYLHRQIEILSWGYLQWWFVDRLLEVWEYFVGQFIVETKFIWIFYWLLGADLAWSTRIESFLREFDLVTIGENAVISHPIKCRKFSKSTETGLTVTFRPIFVGKSCQVSGMVSPGASIGDDSKVEKLSVVEEGAQVPDGVLARGNPACHAGSFEPSKSRHWEENLLNAFKIVWLFLEAYQYFALSFLVHTTLNKILPSIALKWLLIGKRNPSEDYAGSLYRRATLWACDFHFRVAARTLTPFIGVTKLWHVILFLHGLDVDLESRLNNPYRIFLPSKVDFIKIRKSFVATISLDFRKQSTSKFEIVNSSIGYGVNLHAGVKIVQSSIPPRLDVSGDVYDLNTSGRASQPSIFMDFVLPEVTQIFLAVVLFVSLIPSYELGRACMNNATTGVAMFGLLMAVLLQLFLWLLSSRVFESIQLNLPTGVQESTIGAYVANVWFFRVQNVLELLLAGTPMFTYYAHIMGAEVNGDFWYFGNAIYEYSNLHIHGSTIVDSSSLNGHYIDGNGLTIDDTHISGVLHPGCFAVAGSKASGESGPWKVILGRGGAPASSADFGEVTRSKSMKGDPEVNV</sequence>
<dbReference type="PANTHER" id="PTHR22754:SF32">
    <property type="entry name" value="DISCO-INTERACTING PROTEIN 2"/>
    <property type="match status" value="1"/>
</dbReference>
<dbReference type="Pfam" id="PF00501">
    <property type="entry name" value="AMP-binding"/>
    <property type="match status" value="1"/>
</dbReference>
<evidence type="ECO:0000313" key="5">
    <source>
        <dbReference type="Proteomes" id="UP001153069"/>
    </source>
</evidence>
<dbReference type="PANTHER" id="PTHR22754">
    <property type="entry name" value="DISCO-INTERACTING PROTEIN 2 DIP2 -RELATED"/>
    <property type="match status" value="1"/>
</dbReference>
<gene>
    <name evidence="4" type="ORF">SEMRO_1674_G290370.1</name>
</gene>
<dbReference type="SUPFAM" id="SSF47336">
    <property type="entry name" value="ACP-like"/>
    <property type="match status" value="1"/>
</dbReference>
<evidence type="ECO:0000313" key="4">
    <source>
        <dbReference type="EMBL" id="CAB9525429.1"/>
    </source>
</evidence>
<name>A0A9N8ESV0_9STRA</name>
<feature type="region of interest" description="Disordered" evidence="1">
    <location>
        <begin position="1291"/>
        <end position="1316"/>
    </location>
</feature>
<dbReference type="Gene3D" id="2.160.10.10">
    <property type="entry name" value="Hexapeptide repeat proteins"/>
    <property type="match status" value="1"/>
</dbReference>
<feature type="transmembrane region" description="Helical" evidence="2">
    <location>
        <begin position="1135"/>
        <end position="1155"/>
    </location>
</feature>
<evidence type="ECO:0000259" key="3">
    <source>
        <dbReference type="Pfam" id="PF00501"/>
    </source>
</evidence>
<dbReference type="PROSITE" id="PS00455">
    <property type="entry name" value="AMP_BINDING"/>
    <property type="match status" value="1"/>
</dbReference>
<accession>A0A9N8ESV0</accession>
<dbReference type="OrthoDB" id="199633at2759"/>
<dbReference type="EMBL" id="CAICTM010001672">
    <property type="protein sequence ID" value="CAB9525429.1"/>
    <property type="molecule type" value="Genomic_DNA"/>
</dbReference>
<dbReference type="SUPFAM" id="SSF51161">
    <property type="entry name" value="Trimeric LpxA-like enzymes"/>
    <property type="match status" value="1"/>
</dbReference>
<feature type="domain" description="AMP-dependent synthetase/ligase" evidence="3">
    <location>
        <begin position="11"/>
        <end position="359"/>
    </location>
</feature>
<feature type="transmembrane region" description="Helical" evidence="2">
    <location>
        <begin position="672"/>
        <end position="697"/>
    </location>
</feature>
<proteinExistence type="predicted"/>
<keyword evidence="2" id="KW-0472">Membrane</keyword>
<feature type="transmembrane region" description="Helical" evidence="2">
    <location>
        <begin position="1101"/>
        <end position="1123"/>
    </location>
</feature>
<organism evidence="4 5">
    <name type="scientific">Seminavis robusta</name>
    <dbReference type="NCBI Taxonomy" id="568900"/>
    <lineage>
        <taxon>Eukaryota</taxon>
        <taxon>Sar</taxon>
        <taxon>Stramenopiles</taxon>
        <taxon>Ochrophyta</taxon>
        <taxon>Bacillariophyta</taxon>
        <taxon>Bacillariophyceae</taxon>
        <taxon>Bacillariophycidae</taxon>
        <taxon>Naviculales</taxon>
        <taxon>Naviculaceae</taxon>
        <taxon>Seminavis</taxon>
    </lineage>
</organism>
<keyword evidence="5" id="KW-1185">Reference proteome</keyword>
<feature type="transmembrane region" description="Helical" evidence="2">
    <location>
        <begin position="717"/>
        <end position="744"/>
    </location>
</feature>
<dbReference type="Gene3D" id="3.30.300.30">
    <property type="match status" value="1"/>
</dbReference>
<dbReference type="InterPro" id="IPR020845">
    <property type="entry name" value="AMP-binding_CS"/>
</dbReference>
<dbReference type="InterPro" id="IPR011004">
    <property type="entry name" value="Trimer_LpxA-like_sf"/>
</dbReference>
<evidence type="ECO:0000256" key="2">
    <source>
        <dbReference type="SAM" id="Phobius"/>
    </source>
</evidence>
<keyword evidence="2" id="KW-1133">Transmembrane helix</keyword>
<dbReference type="InterPro" id="IPR036736">
    <property type="entry name" value="ACP-like_sf"/>
</dbReference>
<dbReference type="Gene3D" id="1.10.1200.10">
    <property type="entry name" value="ACP-like"/>
    <property type="match status" value="1"/>
</dbReference>
<dbReference type="Gene3D" id="3.40.50.12780">
    <property type="entry name" value="N-terminal domain of ligase-like"/>
    <property type="match status" value="1"/>
</dbReference>
<dbReference type="Proteomes" id="UP001153069">
    <property type="component" value="Unassembled WGS sequence"/>
</dbReference>
<dbReference type="SUPFAM" id="SSF56801">
    <property type="entry name" value="Acetyl-CoA synthetase-like"/>
    <property type="match status" value="1"/>
</dbReference>
<dbReference type="InterPro" id="IPR042099">
    <property type="entry name" value="ANL_N_sf"/>
</dbReference>
<dbReference type="InterPro" id="IPR000873">
    <property type="entry name" value="AMP-dep_synth/lig_dom"/>
</dbReference>
<comment type="caution">
    <text evidence="4">The sequence shown here is derived from an EMBL/GenBank/DDBJ whole genome shotgun (WGS) entry which is preliminary data.</text>
</comment>
<dbReference type="InterPro" id="IPR045851">
    <property type="entry name" value="AMP-bd_C_sf"/>
</dbReference>
<protein>
    <submittedName>
        <fullName evidence="4">7a-methyl-1,5-dioxo-octahydro-1H-inden-4-yl</fullName>
    </submittedName>
</protein>